<reference evidence="4 5" key="2">
    <citation type="submission" date="2016-05" db="EMBL/GenBank/DDBJ databases">
        <authorList>
            <person name="Naeem Raeece"/>
        </authorList>
    </citation>
    <scope>NUCLEOTIDE SEQUENCE [LARGE SCALE GENOMIC DNA]</scope>
</reference>
<dbReference type="EMBL" id="FLRE01000155">
    <property type="protein sequence ID" value="SBT40929.1"/>
    <property type="molecule type" value="Genomic_DNA"/>
</dbReference>
<evidence type="ECO:0000313" key="2">
    <source>
        <dbReference type="EMBL" id="SBT40570.1"/>
    </source>
</evidence>
<dbReference type="EMBL" id="FLRD01000115">
    <property type="protein sequence ID" value="SBT40570.1"/>
    <property type="molecule type" value="Genomic_DNA"/>
</dbReference>
<organism evidence="2 5">
    <name type="scientific">Plasmodium ovale wallikeri</name>
    <dbReference type="NCBI Taxonomy" id="864142"/>
    <lineage>
        <taxon>Eukaryota</taxon>
        <taxon>Sar</taxon>
        <taxon>Alveolata</taxon>
        <taxon>Apicomplexa</taxon>
        <taxon>Aconoidasida</taxon>
        <taxon>Haemosporida</taxon>
        <taxon>Plasmodiidae</taxon>
        <taxon>Plasmodium</taxon>
        <taxon>Plasmodium (Plasmodium)</taxon>
    </lineage>
</organism>
<name>A0A1A8Z9T5_PLAOA</name>
<feature type="region of interest" description="Disordered" evidence="1">
    <location>
        <begin position="54"/>
        <end position="82"/>
    </location>
</feature>
<dbReference type="AlphaFoldDB" id="A0A1A8Z9T5"/>
<dbReference type="Proteomes" id="UP000078550">
    <property type="component" value="Unassembled WGS sequence"/>
</dbReference>
<sequence>MPREEWPDDRSDSTVEETLLMLNLPQLNDDDNKLKHLNIYRKKKGERTVLEKQNYLTMQGGFDKENSSNDTSESSTSGSNANELKIDLTNEEEHMECYGQSSDHGTRKTCEGEKKEDNEDVIVTGEQTLKQNKNERTCIKKKNTQESRERKESKDDVDNIPFEIHSISLKNLFDECPECVINKKYKFRGIHTSSIGTNLYFKEPESLKNKNVRTNYEVSYDNLTKNIKEKKEKKITRDDFASYAGYSTKIVSFEIDY</sequence>
<dbReference type="Proteomes" id="UP000078555">
    <property type="component" value="Unassembled WGS sequence"/>
</dbReference>
<gene>
    <name evidence="2" type="ORF">POVWA1_042260</name>
    <name evidence="3" type="ORF">POVWA2_040770</name>
</gene>
<feature type="compositionally biased region" description="Basic and acidic residues" evidence="1">
    <location>
        <begin position="104"/>
        <end position="116"/>
    </location>
</feature>
<proteinExistence type="predicted"/>
<keyword evidence="5" id="KW-1185">Reference proteome</keyword>
<evidence type="ECO:0000256" key="1">
    <source>
        <dbReference type="SAM" id="MobiDB-lite"/>
    </source>
</evidence>
<protein>
    <submittedName>
        <fullName evidence="2">Uncharacterized protein</fullName>
    </submittedName>
</protein>
<feature type="compositionally biased region" description="Low complexity" evidence="1">
    <location>
        <begin position="68"/>
        <end position="82"/>
    </location>
</feature>
<accession>A0A1A8Z9T5</accession>
<reference evidence="2" key="1">
    <citation type="submission" date="2016-05" db="EMBL/GenBank/DDBJ databases">
        <authorList>
            <person name="Lavstsen T."/>
            <person name="Jespersen J.S."/>
        </authorList>
    </citation>
    <scope>NUCLEOTIDE SEQUENCE [LARGE SCALE GENOMIC DNA]</scope>
</reference>
<evidence type="ECO:0000313" key="5">
    <source>
        <dbReference type="Proteomes" id="UP000078555"/>
    </source>
</evidence>
<evidence type="ECO:0000313" key="3">
    <source>
        <dbReference type="EMBL" id="SBT40929.1"/>
    </source>
</evidence>
<feature type="region of interest" description="Disordered" evidence="1">
    <location>
        <begin position="96"/>
        <end position="116"/>
    </location>
</feature>
<evidence type="ECO:0000313" key="4">
    <source>
        <dbReference type="Proteomes" id="UP000078550"/>
    </source>
</evidence>